<feature type="signal peptide" evidence="4">
    <location>
        <begin position="1"/>
        <end position="37"/>
    </location>
</feature>
<dbReference type="Gene3D" id="3.40.190.10">
    <property type="entry name" value="Periplasmic binding protein-like II"/>
    <property type="match status" value="2"/>
</dbReference>
<feature type="chain" id="PRO_5012025133" evidence="4">
    <location>
        <begin position="38"/>
        <end position="420"/>
    </location>
</feature>
<dbReference type="AlphaFoldDB" id="A0A1M5KNR9"/>
<sequence>MIGKDCTHQGHSRGLRRMAAATMLIAGSLLAAVPAVAEPTHLSFFSWDNEQVMKPVIAAFEEANPDIRIDFSNAPPVNEYVQTLQTRLLSNTAADVFIIAAENKNALIDGGFVKDLSGYDFIKTMNPQNRAAYGADGKAYGLSLASWGGGILYNKALTDKVGMTEPPKSWDEFLALAKKLKDAGITPYYDGVQSGNLMPLYALIGLAFSKEGGNVDQKIFSGQTSFEKEWTGPLSLYAKLYDDGLISRDVLGLSDDQIVNEFATSKVAMMGAGPWNLPAIRGINPQIEMNFMAVPGPVSGESFLSGAPSPGYAINSATEHLQQAEAFLTFLASPEAVKLYHKSSGAITTTADYKPDLDPALAAIYAGIEASRIYLPMTSWPRAQDALHTEMVAQIQNMVAGGIKPADVGKALDAKLADSQ</sequence>
<gene>
    <name evidence="5" type="ORF">SAMN02745157_4443</name>
</gene>
<keyword evidence="6" id="KW-1185">Reference proteome</keyword>
<keyword evidence="3" id="KW-0574">Periplasm</keyword>
<dbReference type="STRING" id="1122133.SAMN02745157_4443"/>
<evidence type="ECO:0000256" key="3">
    <source>
        <dbReference type="ARBA" id="ARBA00022764"/>
    </source>
</evidence>
<dbReference type="EMBL" id="FQUP01000005">
    <property type="protein sequence ID" value="SHG54169.1"/>
    <property type="molecule type" value="Genomic_DNA"/>
</dbReference>
<dbReference type="GO" id="GO:0042597">
    <property type="term" value="C:periplasmic space"/>
    <property type="evidence" value="ECO:0007669"/>
    <property type="project" value="UniProtKB-SubCell"/>
</dbReference>
<evidence type="ECO:0000313" key="6">
    <source>
        <dbReference type="Proteomes" id="UP000184485"/>
    </source>
</evidence>
<dbReference type="Pfam" id="PF01547">
    <property type="entry name" value="SBP_bac_1"/>
    <property type="match status" value="1"/>
</dbReference>
<evidence type="ECO:0000313" key="5">
    <source>
        <dbReference type="EMBL" id="SHG54169.1"/>
    </source>
</evidence>
<comment type="similarity">
    <text evidence="2">Belongs to the bacterial solute-binding protein 1 family.</text>
</comment>
<keyword evidence="4" id="KW-0732">Signal</keyword>
<dbReference type="Proteomes" id="UP000184485">
    <property type="component" value="Unassembled WGS sequence"/>
</dbReference>
<evidence type="ECO:0000256" key="4">
    <source>
        <dbReference type="SAM" id="SignalP"/>
    </source>
</evidence>
<dbReference type="InterPro" id="IPR050490">
    <property type="entry name" value="Bact_solute-bd_prot1"/>
</dbReference>
<accession>A0A1M5KNR9</accession>
<proteinExistence type="inferred from homology"/>
<evidence type="ECO:0000256" key="1">
    <source>
        <dbReference type="ARBA" id="ARBA00004418"/>
    </source>
</evidence>
<dbReference type="InterPro" id="IPR006059">
    <property type="entry name" value="SBP"/>
</dbReference>
<dbReference type="PANTHER" id="PTHR43649">
    <property type="entry name" value="ARABINOSE-BINDING PROTEIN-RELATED"/>
    <property type="match status" value="1"/>
</dbReference>
<organism evidence="5 6">
    <name type="scientific">Kaistia soli DSM 19436</name>
    <dbReference type="NCBI Taxonomy" id="1122133"/>
    <lineage>
        <taxon>Bacteria</taxon>
        <taxon>Pseudomonadati</taxon>
        <taxon>Pseudomonadota</taxon>
        <taxon>Alphaproteobacteria</taxon>
        <taxon>Hyphomicrobiales</taxon>
        <taxon>Kaistiaceae</taxon>
        <taxon>Kaistia</taxon>
    </lineage>
</organism>
<reference evidence="5 6" key="1">
    <citation type="submission" date="2016-11" db="EMBL/GenBank/DDBJ databases">
        <authorList>
            <person name="Jaros S."/>
            <person name="Januszkiewicz K."/>
            <person name="Wedrychowicz H."/>
        </authorList>
    </citation>
    <scope>NUCLEOTIDE SEQUENCE [LARGE SCALE GENOMIC DNA]</scope>
    <source>
        <strain evidence="5 6">DSM 19436</strain>
    </source>
</reference>
<protein>
    <submittedName>
        <fullName evidence="5">Raffinose/stachyose/melibiose transport system substrate-binding protein</fullName>
    </submittedName>
</protein>
<comment type="subcellular location">
    <subcellularLocation>
        <location evidence="1">Periplasm</location>
    </subcellularLocation>
</comment>
<name>A0A1M5KNR9_9HYPH</name>
<dbReference type="SUPFAM" id="SSF53850">
    <property type="entry name" value="Periplasmic binding protein-like II"/>
    <property type="match status" value="1"/>
</dbReference>
<evidence type="ECO:0000256" key="2">
    <source>
        <dbReference type="ARBA" id="ARBA00008520"/>
    </source>
</evidence>